<dbReference type="SMART" id="SM00222">
    <property type="entry name" value="Sec7"/>
    <property type="match status" value="1"/>
</dbReference>
<organism evidence="8 9">
    <name type="scientific">Hydnum rufescens UP504</name>
    <dbReference type="NCBI Taxonomy" id="1448309"/>
    <lineage>
        <taxon>Eukaryota</taxon>
        <taxon>Fungi</taxon>
        <taxon>Dikarya</taxon>
        <taxon>Basidiomycota</taxon>
        <taxon>Agaricomycotina</taxon>
        <taxon>Agaricomycetes</taxon>
        <taxon>Cantharellales</taxon>
        <taxon>Hydnaceae</taxon>
        <taxon>Hydnum</taxon>
    </lineage>
</organism>
<dbReference type="InterPro" id="IPR015403">
    <property type="entry name" value="Mon2/Sec7/BIG1-like_HDS"/>
</dbReference>
<keyword evidence="1" id="KW-0813">Transport</keyword>
<evidence type="ECO:0000256" key="2">
    <source>
        <dbReference type="ARBA" id="ARBA00022490"/>
    </source>
</evidence>
<dbReference type="CDD" id="cd00171">
    <property type="entry name" value="Sec7"/>
    <property type="match status" value="1"/>
</dbReference>
<evidence type="ECO:0000256" key="5">
    <source>
        <dbReference type="ARBA" id="ARBA00060451"/>
    </source>
</evidence>
<dbReference type="PANTHER" id="PTHR10663">
    <property type="entry name" value="GUANYL-NUCLEOTIDE EXCHANGE FACTOR"/>
    <property type="match status" value="1"/>
</dbReference>
<dbReference type="FunFam" id="1.10.1000.11:FF:000003">
    <property type="entry name" value="Brefeldin A-inhibited guanine nucleotide-exchange protein 1"/>
    <property type="match status" value="1"/>
</dbReference>
<dbReference type="Pfam" id="PF20252">
    <property type="entry name" value="BIG2_C"/>
    <property type="match status" value="1"/>
</dbReference>
<gene>
    <name evidence="8" type="ORF">BS47DRAFT_1446563</name>
</gene>
<evidence type="ECO:0000256" key="3">
    <source>
        <dbReference type="ARBA" id="ARBA00022927"/>
    </source>
</evidence>
<keyword evidence="3" id="KW-0653">Protein transport</keyword>
<feature type="region of interest" description="Disordered" evidence="6">
    <location>
        <begin position="630"/>
        <end position="693"/>
    </location>
</feature>
<dbReference type="EMBL" id="MU128912">
    <property type="protein sequence ID" value="KAF9520344.1"/>
    <property type="molecule type" value="Genomic_DNA"/>
</dbReference>
<evidence type="ECO:0000256" key="4">
    <source>
        <dbReference type="ARBA" id="ARBA00023136"/>
    </source>
</evidence>
<reference evidence="8" key="1">
    <citation type="journal article" date="2020" name="Nat. Commun.">
        <title>Large-scale genome sequencing of mycorrhizal fungi provides insights into the early evolution of symbiotic traits.</title>
        <authorList>
            <person name="Miyauchi S."/>
            <person name="Kiss E."/>
            <person name="Kuo A."/>
            <person name="Drula E."/>
            <person name="Kohler A."/>
            <person name="Sanchez-Garcia M."/>
            <person name="Morin E."/>
            <person name="Andreopoulos B."/>
            <person name="Barry K.W."/>
            <person name="Bonito G."/>
            <person name="Buee M."/>
            <person name="Carver A."/>
            <person name="Chen C."/>
            <person name="Cichocki N."/>
            <person name="Clum A."/>
            <person name="Culley D."/>
            <person name="Crous P.W."/>
            <person name="Fauchery L."/>
            <person name="Girlanda M."/>
            <person name="Hayes R.D."/>
            <person name="Keri Z."/>
            <person name="LaButti K."/>
            <person name="Lipzen A."/>
            <person name="Lombard V."/>
            <person name="Magnuson J."/>
            <person name="Maillard F."/>
            <person name="Murat C."/>
            <person name="Nolan M."/>
            <person name="Ohm R.A."/>
            <person name="Pangilinan J."/>
            <person name="Pereira M.F."/>
            <person name="Perotto S."/>
            <person name="Peter M."/>
            <person name="Pfister S."/>
            <person name="Riley R."/>
            <person name="Sitrit Y."/>
            <person name="Stielow J.B."/>
            <person name="Szollosi G."/>
            <person name="Zifcakova L."/>
            <person name="Stursova M."/>
            <person name="Spatafora J.W."/>
            <person name="Tedersoo L."/>
            <person name="Vaario L.M."/>
            <person name="Yamada A."/>
            <person name="Yan M."/>
            <person name="Wang P."/>
            <person name="Xu J."/>
            <person name="Bruns T."/>
            <person name="Baldrian P."/>
            <person name="Vilgalys R."/>
            <person name="Dunand C."/>
            <person name="Henrissat B."/>
            <person name="Grigoriev I.V."/>
            <person name="Hibbett D."/>
            <person name="Nagy L.G."/>
            <person name="Martin F.M."/>
        </authorList>
    </citation>
    <scope>NUCLEOTIDE SEQUENCE</scope>
    <source>
        <strain evidence="8">UP504</strain>
    </source>
</reference>
<dbReference type="InterPro" id="IPR032691">
    <property type="entry name" value="Mon2/Sec7/BIG1-like_HUS"/>
</dbReference>
<feature type="region of interest" description="Disordered" evidence="6">
    <location>
        <begin position="288"/>
        <end position="310"/>
    </location>
</feature>
<dbReference type="PROSITE" id="PS50190">
    <property type="entry name" value="SEC7"/>
    <property type="match status" value="1"/>
</dbReference>
<accession>A0A9P6E1Z5</accession>
<dbReference type="InterPro" id="IPR000904">
    <property type="entry name" value="Sec7_dom"/>
</dbReference>
<dbReference type="Pfam" id="PF01369">
    <property type="entry name" value="Sec7"/>
    <property type="match status" value="1"/>
</dbReference>
<keyword evidence="4" id="KW-0472">Membrane</keyword>
<keyword evidence="2" id="KW-0963">Cytoplasm</keyword>
<sequence>MEEDLNRFTEEPESLMKEKDLPPGPPPDVILVLDTAEPGEVSSPPVESIVTVRRSSASSSQGQNVSLVHITSALDTIATSKEAKRSAPLKDSAQNAIELLRSGQANHRAREIFEPLRLACETRNEKLMIASLDCISKLVSHSFLTETNNSVQDYASPPASPTVSSTVQATSLADLVTHTITSAYTESTPASVSLQIVKALLSLVLSTTILVHHSSLLKAVRTVYNVFLLSQDTTNQMVAQGGLTQMVNHIFMRCRIAQPSSEPGTSASSTEHHSSVLSQKGSIPQPIIADAIPSPPASPGPAGANGKFGARENGEAVQDDKLTGNGTVPYPALDSLEQTVRDDRISETETIAPGGQITINDLFIKDAFLVFRALCKLTMKPLATESERDLKSHAMRSKLLSLHLVLSTLDNHIPLFVNPSAIIYSSSTQEGSTMLQATKQYLLLSLSRNAVSSVPQVFDISVEIFWRILSGMRTKLKKEIEVLLNEIFLPILEMRNSTVKQKATVLSMVLRLCQDPQALVEVYLNYDCDREALENIYERLMNIVSKIGSAHTLPSVKGSDSPVNSKRPISHTAQSPSVVPPSLTTSALGVTAGAEASATPAAAGSAEAKLKKQGLDCLVAVLRSLVVWGTTPGKGPVDPSTDASPLQSRGSEDGNTGDGLSVDTKADRLSPALVSEPSRSSTSSLTDDPGRFESAKQKKTTLLEGVKKFNFKPKRGIQFLIETGFIESRHPQDIAKFLHETDGLSKAMIGEYLGEGDDENIAIMHAFVDMLDFTGLRFVDSLRVFLQAFRLPGEAQKIDRYMLKFAARYMACSSDSVFANADTAYILAYSTIMLNTDAYNPQVKNRMTKADFLKNNRGINDGADLPEDFLGSIYDSIYAEEIRMKDEIETSMLMNLPGPVPGLAGALANVGRDLQKEAYIMQSAGMANKTEALFKTMMRAQRKGKSTDQFYSASHFVHVRPMFEVAWMPFLAGLSGPLQDTDDLEIVELCLDGFKSAIRIVCFFDLELERNAFVTTLGKFTFLNNLGEMKTKNMEAIKALLDVAVTEGNNLHGSWHEVLTCVSQLERMQLISSGVDVADNRKGSKTTSRAKKLPAEELANESRSTHITVAADMVFSLSHYLNGTAIVDFVQALSDVSWEEIQSSGLSEHPRLFSLQKLVDISYYNMGRIRLEWSNLWVILGEHFNQVCRHNNPHVAFFALDALRQLAMRFLEKEELPLFKFQKDFLKPFEFTMIHNQNPEVRDMVLQCLQQMIQLRVENMRSGWRTMFGVFTAASKVLTERIAMSAFDIVTKLNKDHFTAIVIYGAFADFTVCVTDFSKVSKYQKISLLAINMLRGVIPTMLSCSACGLSSLESTSLTANGTPPTDDPMIKFWYPVLFSFYDIIMNGEDLEVRRLALDTLFNTLKKYGSSFRIDFWDTVCQELLFPIFAVLRSSQDLSRFHTQEDMSVWLSTTMIQALRNLIDLYTFYFEILERTLDGLLDLLCFCICQENDTLARIGTSCFQQLLENNVRKLSVARWEQVVTAFVRLFKTTTPHQLFDESLRVERDSSHPDVPETNEIHNGPLIPSPLSLGSEILQSDSLPNGSNSTLDRRRVFKQIIVKCVLQLLLIETTHELLQNQEVYRTIPPEQLLRLMAELDHSYQFARSFNGDRELRTGLWRVGFMKHLPNLLKQESSSAATLVNILLRMYLDQRPEHQAVKEKVVTRLVPLGLRVVEDFNALRAETQGKNIAAWTPVVTEVLKGFSDFDDQAFARYLPALYPLATDVLSRDMAPELRDALRDVFARVGVSRGITERT</sequence>
<evidence type="ECO:0000313" key="9">
    <source>
        <dbReference type="Proteomes" id="UP000886523"/>
    </source>
</evidence>
<dbReference type="PANTHER" id="PTHR10663:SF375">
    <property type="entry name" value="LD29171P"/>
    <property type="match status" value="1"/>
</dbReference>
<dbReference type="Pfam" id="PF16213">
    <property type="entry name" value="DCB"/>
    <property type="match status" value="1"/>
</dbReference>
<evidence type="ECO:0000256" key="1">
    <source>
        <dbReference type="ARBA" id="ARBA00022448"/>
    </source>
</evidence>
<comment type="subcellular location">
    <subcellularLocation>
        <location evidence="5">Cytoplasmic vesicle</location>
        <location evidence="5">COPI-coated vesicle membrane</location>
    </subcellularLocation>
</comment>
<evidence type="ECO:0000256" key="6">
    <source>
        <dbReference type="SAM" id="MobiDB-lite"/>
    </source>
</evidence>
<comment type="caution">
    <text evidence="8">The sequence shown here is derived from an EMBL/GenBank/DDBJ whole genome shotgun (WGS) entry which is preliminary data.</text>
</comment>
<dbReference type="InterPro" id="IPR035999">
    <property type="entry name" value="Sec7_dom_sf"/>
</dbReference>
<protein>
    <recommendedName>
        <fullName evidence="7">SEC7 domain-containing protein</fullName>
    </recommendedName>
</protein>
<dbReference type="GO" id="GO:0005085">
    <property type="term" value="F:guanyl-nucleotide exchange factor activity"/>
    <property type="evidence" value="ECO:0007669"/>
    <property type="project" value="InterPro"/>
</dbReference>
<dbReference type="FunFam" id="1.10.220.20:FF:000002">
    <property type="entry name" value="Brefeldin A-inhibited guanine nucleotide-exchange protein 1"/>
    <property type="match status" value="1"/>
</dbReference>
<dbReference type="Pfam" id="PF12783">
    <property type="entry name" value="Sec7-like_HUS"/>
    <property type="match status" value="1"/>
</dbReference>
<dbReference type="InterPro" id="IPR016024">
    <property type="entry name" value="ARM-type_fold"/>
</dbReference>
<dbReference type="Gene3D" id="1.10.220.20">
    <property type="match status" value="1"/>
</dbReference>
<keyword evidence="9" id="KW-1185">Reference proteome</keyword>
<evidence type="ECO:0000259" key="7">
    <source>
        <dbReference type="PROSITE" id="PS50190"/>
    </source>
</evidence>
<feature type="region of interest" description="Disordered" evidence="6">
    <location>
        <begin position="1"/>
        <end position="29"/>
    </location>
</feature>
<evidence type="ECO:0000313" key="8">
    <source>
        <dbReference type="EMBL" id="KAF9520344.1"/>
    </source>
</evidence>
<dbReference type="GO" id="GO:0015031">
    <property type="term" value="P:protein transport"/>
    <property type="evidence" value="ECO:0007669"/>
    <property type="project" value="UniProtKB-KW"/>
</dbReference>
<proteinExistence type="predicted"/>
<dbReference type="GO" id="GO:0032012">
    <property type="term" value="P:regulation of ARF protein signal transduction"/>
    <property type="evidence" value="ECO:0007669"/>
    <property type="project" value="InterPro"/>
</dbReference>
<dbReference type="InterPro" id="IPR032629">
    <property type="entry name" value="DCB_dom"/>
</dbReference>
<name>A0A9P6E1Z5_9AGAM</name>
<dbReference type="Pfam" id="PF09324">
    <property type="entry name" value="Sec7-like_HDS"/>
    <property type="match status" value="1"/>
</dbReference>
<dbReference type="SUPFAM" id="SSF48371">
    <property type="entry name" value="ARM repeat"/>
    <property type="match status" value="1"/>
</dbReference>
<dbReference type="SUPFAM" id="SSF48425">
    <property type="entry name" value="Sec7 domain"/>
    <property type="match status" value="1"/>
</dbReference>
<feature type="region of interest" description="Disordered" evidence="6">
    <location>
        <begin position="554"/>
        <end position="584"/>
    </location>
</feature>
<dbReference type="Proteomes" id="UP000886523">
    <property type="component" value="Unassembled WGS sequence"/>
</dbReference>
<dbReference type="GO" id="GO:0030663">
    <property type="term" value="C:COPI-coated vesicle membrane"/>
    <property type="evidence" value="ECO:0007669"/>
    <property type="project" value="UniProtKB-SubCell"/>
</dbReference>
<feature type="compositionally biased region" description="Low complexity" evidence="6">
    <location>
        <begin position="675"/>
        <end position="684"/>
    </location>
</feature>
<dbReference type="Gene3D" id="1.10.1000.11">
    <property type="entry name" value="Arf Nucleotide-binding Site Opener,domain 2"/>
    <property type="match status" value="1"/>
</dbReference>
<dbReference type="InterPro" id="IPR046455">
    <property type="entry name" value="Sec7/BIG1-like_C"/>
</dbReference>
<dbReference type="OrthoDB" id="18431at2759"/>
<feature type="compositionally biased region" description="Basic and acidic residues" evidence="6">
    <location>
        <begin position="1"/>
        <end position="21"/>
    </location>
</feature>
<dbReference type="InterPro" id="IPR023394">
    <property type="entry name" value="Sec7_C_sf"/>
</dbReference>
<feature type="domain" description="SEC7" evidence="7">
    <location>
        <begin position="691"/>
        <end position="880"/>
    </location>
</feature>